<dbReference type="Gene3D" id="2.60.120.260">
    <property type="entry name" value="Galactose-binding domain-like"/>
    <property type="match status" value="1"/>
</dbReference>
<dbReference type="PhylomeDB" id="A7T160"/>
<dbReference type="SUPFAM" id="SSF49785">
    <property type="entry name" value="Galactose-binding domain-like"/>
    <property type="match status" value="1"/>
</dbReference>
<evidence type="ECO:0000259" key="1">
    <source>
        <dbReference type="PROSITE" id="PS50022"/>
    </source>
</evidence>
<dbReference type="InterPro" id="IPR000421">
    <property type="entry name" value="FA58C"/>
</dbReference>
<feature type="domain" description="F5/8 type C" evidence="1">
    <location>
        <begin position="1"/>
        <end position="68"/>
    </location>
</feature>
<dbReference type="InParanoid" id="A7T160"/>
<gene>
    <name evidence="2" type="ORF">NEMVEDRAFT_v1g233796</name>
</gene>
<keyword evidence="3" id="KW-1185">Reference proteome</keyword>
<accession>A7T160</accession>
<evidence type="ECO:0000313" key="3">
    <source>
        <dbReference type="Proteomes" id="UP000001593"/>
    </source>
</evidence>
<dbReference type="InterPro" id="IPR008979">
    <property type="entry name" value="Galactose-bd-like_sf"/>
</dbReference>
<protein>
    <recommendedName>
        <fullName evidence="1">F5/8 type C domain-containing protein</fullName>
    </recommendedName>
</protein>
<sequence>MLFNVIYFMNLKHRTSRENDFKKDFIGNVDKRNVKKNSLANPTNARFVQFIPTAYSSWQAFRVEVYGTKI</sequence>
<dbReference type="Proteomes" id="UP000001593">
    <property type="component" value="Unassembled WGS sequence"/>
</dbReference>
<organism evidence="2 3">
    <name type="scientific">Nematostella vectensis</name>
    <name type="common">Starlet sea anemone</name>
    <dbReference type="NCBI Taxonomy" id="45351"/>
    <lineage>
        <taxon>Eukaryota</taxon>
        <taxon>Metazoa</taxon>
        <taxon>Cnidaria</taxon>
        <taxon>Anthozoa</taxon>
        <taxon>Hexacorallia</taxon>
        <taxon>Actiniaria</taxon>
        <taxon>Edwardsiidae</taxon>
        <taxon>Nematostella</taxon>
    </lineage>
</organism>
<name>A7T160_NEMVE</name>
<evidence type="ECO:0000313" key="2">
    <source>
        <dbReference type="EMBL" id="EDO30304.1"/>
    </source>
</evidence>
<dbReference type="AlphaFoldDB" id="A7T160"/>
<reference evidence="2 3" key="1">
    <citation type="journal article" date="2007" name="Science">
        <title>Sea anemone genome reveals ancestral eumetazoan gene repertoire and genomic organization.</title>
        <authorList>
            <person name="Putnam N.H."/>
            <person name="Srivastava M."/>
            <person name="Hellsten U."/>
            <person name="Dirks B."/>
            <person name="Chapman J."/>
            <person name="Salamov A."/>
            <person name="Terry A."/>
            <person name="Shapiro H."/>
            <person name="Lindquist E."/>
            <person name="Kapitonov V.V."/>
            <person name="Jurka J."/>
            <person name="Genikhovich G."/>
            <person name="Grigoriev I.V."/>
            <person name="Lucas S.M."/>
            <person name="Steele R.E."/>
            <person name="Finnerty J.R."/>
            <person name="Technau U."/>
            <person name="Martindale M.Q."/>
            <person name="Rokhsar D.S."/>
        </authorList>
    </citation>
    <scope>NUCLEOTIDE SEQUENCE [LARGE SCALE GENOMIC DNA]</scope>
    <source>
        <strain evidence="3">CH2 X CH6</strain>
    </source>
</reference>
<dbReference type="PROSITE" id="PS50022">
    <property type="entry name" value="FA58C_3"/>
    <property type="match status" value="1"/>
</dbReference>
<dbReference type="HOGENOM" id="CLU_2760804_0_0_1"/>
<dbReference type="EMBL" id="DS470078">
    <property type="protein sequence ID" value="EDO30304.1"/>
    <property type="molecule type" value="Genomic_DNA"/>
</dbReference>
<proteinExistence type="predicted"/>